<feature type="active site" description="Proton acceptor" evidence="9">
    <location>
        <position position="253"/>
    </location>
</feature>
<evidence type="ECO:0000313" key="13">
    <source>
        <dbReference type="Proteomes" id="UP000316196"/>
    </source>
</evidence>
<gene>
    <name evidence="9" type="primary">rbsK</name>
    <name evidence="12" type="ORF">FB460_1225</name>
</gene>
<keyword evidence="6 9" id="KW-0460">Magnesium</keyword>
<reference evidence="12 13" key="1">
    <citation type="submission" date="2019-06" db="EMBL/GenBank/DDBJ databases">
        <title>Sequencing the genomes of 1000 actinobacteria strains.</title>
        <authorList>
            <person name="Klenk H.-P."/>
        </authorList>
    </citation>
    <scope>NUCLEOTIDE SEQUENCE [LARGE SCALE GENOMIC DNA]</scope>
    <source>
        <strain evidence="12 13">DSM 8251</strain>
    </source>
</reference>
<sequence>MHPGITVVGSVNADLTMTVERHPLPGETLAGQGGLVKPGGKGANQAVAAALLGARVRMVGAVGDDANAAPALVGLKESGVDLLGVATVPGPTGLAVIVVDARGENTIVINAGANAHVDARTVKAHEELIGGSEIVLLQGEIPRSGFEAAVHACQGRLVVNLAPVIEVDPDCLRRADPLIVNEHEGALALALLTGKEPPVGISWQDLTLALREQGVPSVVMTVGPEGAIIADDSGLHEVPSPQVVAVDTTGAGDAFVGALCWRLTEGDSLVDAARVATRVGAHACLGPGAQPSYPRQGDELPEVTP</sequence>
<name>A0A542ZST2_9ACTN</name>
<dbReference type="InterPro" id="IPR011611">
    <property type="entry name" value="PfkB_dom"/>
</dbReference>
<dbReference type="PANTHER" id="PTHR10584:SF166">
    <property type="entry name" value="RIBOKINASE"/>
    <property type="match status" value="1"/>
</dbReference>
<feature type="binding site" evidence="9">
    <location>
        <position position="140"/>
    </location>
    <ligand>
        <name>substrate</name>
    </ligand>
</feature>
<dbReference type="GO" id="GO:0005524">
    <property type="term" value="F:ATP binding"/>
    <property type="evidence" value="ECO:0007669"/>
    <property type="project" value="UniProtKB-UniRule"/>
</dbReference>
<comment type="catalytic activity">
    <reaction evidence="9">
        <text>D-ribose + ATP = D-ribose 5-phosphate + ADP + H(+)</text>
        <dbReference type="Rhea" id="RHEA:13697"/>
        <dbReference type="ChEBI" id="CHEBI:15378"/>
        <dbReference type="ChEBI" id="CHEBI:30616"/>
        <dbReference type="ChEBI" id="CHEBI:47013"/>
        <dbReference type="ChEBI" id="CHEBI:78346"/>
        <dbReference type="ChEBI" id="CHEBI:456216"/>
        <dbReference type="EC" id="2.7.1.15"/>
    </reaction>
</comment>
<evidence type="ECO:0000256" key="1">
    <source>
        <dbReference type="ARBA" id="ARBA00022679"/>
    </source>
</evidence>
<dbReference type="GO" id="GO:0004747">
    <property type="term" value="F:ribokinase activity"/>
    <property type="evidence" value="ECO:0007669"/>
    <property type="project" value="UniProtKB-UniRule"/>
</dbReference>
<dbReference type="HAMAP" id="MF_01987">
    <property type="entry name" value="Ribokinase"/>
    <property type="match status" value="1"/>
</dbReference>
<comment type="function">
    <text evidence="9">Catalyzes the phosphorylation of ribose at O-5 in a reaction requiring ATP and magnesium. The resulting D-ribose-5-phosphate can then be used either for sythesis of nucleotides, histidine, and tryptophan, or as a component of the pentose phosphate pathway.</text>
</comment>
<feature type="binding site" evidence="9">
    <location>
        <position position="292"/>
    </location>
    <ligand>
        <name>K(+)</name>
        <dbReference type="ChEBI" id="CHEBI:29103"/>
    </ligand>
</feature>
<feature type="region of interest" description="Disordered" evidence="10">
    <location>
        <begin position="286"/>
        <end position="305"/>
    </location>
</feature>
<organism evidence="12 13">
    <name type="scientific">Propioniferax innocua</name>
    <dbReference type="NCBI Taxonomy" id="1753"/>
    <lineage>
        <taxon>Bacteria</taxon>
        <taxon>Bacillati</taxon>
        <taxon>Actinomycetota</taxon>
        <taxon>Actinomycetes</taxon>
        <taxon>Propionibacteriales</taxon>
        <taxon>Propionibacteriaceae</taxon>
        <taxon>Propioniferax</taxon>
    </lineage>
</organism>
<evidence type="ECO:0000256" key="5">
    <source>
        <dbReference type="ARBA" id="ARBA00022840"/>
    </source>
</evidence>
<comment type="cofactor">
    <cofactor evidence="9">
        <name>Mg(2+)</name>
        <dbReference type="ChEBI" id="CHEBI:18420"/>
    </cofactor>
    <text evidence="9">Requires a divalent cation, most likely magnesium in vivo, as an electrophilic catalyst to aid phosphoryl group transfer. It is the chelate of the metal and the nucleotide that is the actual substrate.</text>
</comment>
<evidence type="ECO:0000313" key="12">
    <source>
        <dbReference type="EMBL" id="TQL63413.1"/>
    </source>
</evidence>
<protein>
    <recommendedName>
        <fullName evidence="9">Ribokinase</fullName>
        <shortName evidence="9">RK</shortName>
        <ecNumber evidence="9">2.7.1.15</ecNumber>
    </recommendedName>
</protein>
<feature type="binding site" evidence="9">
    <location>
        <begin position="40"/>
        <end position="44"/>
    </location>
    <ligand>
        <name>substrate</name>
    </ligand>
</feature>
<feature type="binding site" evidence="9">
    <location>
        <begin position="12"/>
        <end position="14"/>
    </location>
    <ligand>
        <name>substrate</name>
    </ligand>
</feature>
<dbReference type="GO" id="GO:0046872">
    <property type="term" value="F:metal ion binding"/>
    <property type="evidence" value="ECO:0007669"/>
    <property type="project" value="UniProtKB-KW"/>
</dbReference>
<dbReference type="Gene3D" id="3.40.1190.20">
    <property type="match status" value="1"/>
</dbReference>
<feature type="binding site" evidence="9">
    <location>
        <position position="288"/>
    </location>
    <ligand>
        <name>K(+)</name>
        <dbReference type="ChEBI" id="CHEBI:29103"/>
    </ligand>
</feature>
<dbReference type="GO" id="GO:0019303">
    <property type="term" value="P:D-ribose catabolic process"/>
    <property type="evidence" value="ECO:0007669"/>
    <property type="project" value="UniProtKB-UniRule"/>
</dbReference>
<keyword evidence="5 9" id="KW-0067">ATP-binding</keyword>
<dbReference type="EMBL" id="VFOR01000001">
    <property type="protein sequence ID" value="TQL63413.1"/>
    <property type="molecule type" value="Genomic_DNA"/>
</dbReference>
<feature type="binding site" evidence="9">
    <location>
        <position position="283"/>
    </location>
    <ligand>
        <name>K(+)</name>
        <dbReference type="ChEBI" id="CHEBI:29103"/>
    </ligand>
</feature>
<dbReference type="InterPro" id="IPR011877">
    <property type="entry name" value="Ribokinase"/>
</dbReference>
<keyword evidence="4 9" id="KW-0418">Kinase</keyword>
<dbReference type="PANTHER" id="PTHR10584">
    <property type="entry name" value="SUGAR KINASE"/>
    <property type="match status" value="1"/>
</dbReference>
<dbReference type="Pfam" id="PF00294">
    <property type="entry name" value="PfkB"/>
    <property type="match status" value="1"/>
</dbReference>
<feature type="binding site" evidence="9">
    <location>
        <position position="249"/>
    </location>
    <ligand>
        <name>K(+)</name>
        <dbReference type="ChEBI" id="CHEBI:29103"/>
    </ligand>
</feature>
<feature type="binding site" evidence="9">
    <location>
        <begin position="252"/>
        <end position="253"/>
    </location>
    <ligand>
        <name>ATP</name>
        <dbReference type="ChEBI" id="CHEBI:30616"/>
    </ligand>
</feature>
<dbReference type="OrthoDB" id="9775849at2"/>
<proteinExistence type="inferred from homology"/>
<keyword evidence="2 9" id="KW-0479">Metal-binding</keyword>
<comment type="subcellular location">
    <subcellularLocation>
        <location evidence="9">Cytoplasm</location>
    </subcellularLocation>
</comment>
<keyword evidence="13" id="KW-1185">Reference proteome</keyword>
<comment type="subunit">
    <text evidence="9">Homodimer.</text>
</comment>
<dbReference type="Proteomes" id="UP000316196">
    <property type="component" value="Unassembled WGS sequence"/>
</dbReference>
<feature type="domain" description="Carbohydrate kinase PfkB" evidence="11">
    <location>
        <begin position="5"/>
        <end position="294"/>
    </location>
</feature>
<evidence type="ECO:0000256" key="10">
    <source>
        <dbReference type="SAM" id="MobiDB-lite"/>
    </source>
</evidence>
<feature type="binding site" evidence="9">
    <location>
        <position position="253"/>
    </location>
    <ligand>
        <name>substrate</name>
    </ligand>
</feature>
<comment type="activity regulation">
    <text evidence="9">Activated by a monovalent cation that binds near, but not in, the active site. The most likely occupant of the site in vivo is potassium. Ion binding induces a conformational change that may alter substrate affinity.</text>
</comment>
<dbReference type="UniPathway" id="UPA00916">
    <property type="reaction ID" value="UER00889"/>
</dbReference>
<comment type="pathway">
    <text evidence="9">Carbohydrate metabolism; D-ribose degradation; D-ribose 5-phosphate from beta-D-ribopyranose: step 2/2.</text>
</comment>
<evidence type="ECO:0000256" key="4">
    <source>
        <dbReference type="ARBA" id="ARBA00022777"/>
    </source>
</evidence>
<dbReference type="AlphaFoldDB" id="A0A542ZST2"/>
<dbReference type="RefSeq" id="WP_142093137.1">
    <property type="nucleotide sequence ID" value="NZ_BAAAMD010000002.1"/>
</dbReference>
<evidence type="ECO:0000256" key="3">
    <source>
        <dbReference type="ARBA" id="ARBA00022741"/>
    </source>
</evidence>
<evidence type="ECO:0000256" key="7">
    <source>
        <dbReference type="ARBA" id="ARBA00022958"/>
    </source>
</evidence>
<dbReference type="EC" id="2.7.1.15" evidence="9"/>
<comment type="caution">
    <text evidence="12">The sequence shown here is derived from an EMBL/GenBank/DDBJ whole genome shotgun (WGS) entry which is preliminary data.</text>
</comment>
<feature type="binding site" evidence="9">
    <location>
        <position position="286"/>
    </location>
    <ligand>
        <name>K(+)</name>
        <dbReference type="ChEBI" id="CHEBI:29103"/>
    </ligand>
</feature>
<evidence type="ECO:0000259" key="11">
    <source>
        <dbReference type="Pfam" id="PF00294"/>
    </source>
</evidence>
<keyword evidence="1 9" id="KW-0808">Transferase</keyword>
<keyword evidence="7 9" id="KW-0630">Potassium</keyword>
<dbReference type="PRINTS" id="PR00990">
    <property type="entry name" value="RIBOKINASE"/>
</dbReference>
<comment type="similarity">
    <text evidence="9">Belongs to the carbohydrate kinase PfkB family. Ribokinase subfamily.</text>
</comment>
<keyword evidence="9" id="KW-0963">Cytoplasm</keyword>
<feature type="binding site" evidence="9">
    <location>
        <position position="181"/>
    </location>
    <ligand>
        <name>ATP</name>
        <dbReference type="ChEBI" id="CHEBI:30616"/>
    </ligand>
</feature>
<comment type="caution">
    <text evidence="9">Lacks conserved residue(s) required for the propagation of feature annotation.</text>
</comment>
<evidence type="ECO:0000256" key="9">
    <source>
        <dbReference type="HAMAP-Rule" id="MF_01987"/>
    </source>
</evidence>
<feature type="binding site" evidence="9">
    <location>
        <begin position="221"/>
        <end position="226"/>
    </location>
    <ligand>
        <name>ATP</name>
        <dbReference type="ChEBI" id="CHEBI:30616"/>
    </ligand>
</feature>
<dbReference type="CDD" id="cd01174">
    <property type="entry name" value="ribokinase"/>
    <property type="match status" value="1"/>
</dbReference>
<accession>A0A542ZST2</accession>
<dbReference type="GO" id="GO:0005829">
    <property type="term" value="C:cytosol"/>
    <property type="evidence" value="ECO:0007669"/>
    <property type="project" value="TreeGrafter"/>
</dbReference>
<dbReference type="InterPro" id="IPR029056">
    <property type="entry name" value="Ribokinase-like"/>
</dbReference>
<evidence type="ECO:0000256" key="8">
    <source>
        <dbReference type="ARBA" id="ARBA00023277"/>
    </source>
</evidence>
<dbReference type="InterPro" id="IPR002139">
    <property type="entry name" value="Ribo/fructo_kinase"/>
</dbReference>
<dbReference type="SUPFAM" id="SSF53613">
    <property type="entry name" value="Ribokinase-like"/>
    <property type="match status" value="1"/>
</dbReference>
<feature type="binding site" evidence="9">
    <location>
        <position position="247"/>
    </location>
    <ligand>
        <name>K(+)</name>
        <dbReference type="ChEBI" id="CHEBI:29103"/>
    </ligand>
</feature>
<keyword evidence="8 9" id="KW-0119">Carbohydrate metabolism</keyword>
<keyword evidence="3 9" id="KW-0547">Nucleotide-binding</keyword>
<evidence type="ECO:0000256" key="6">
    <source>
        <dbReference type="ARBA" id="ARBA00022842"/>
    </source>
</evidence>
<evidence type="ECO:0000256" key="2">
    <source>
        <dbReference type="ARBA" id="ARBA00022723"/>
    </source>
</evidence>